<protein>
    <submittedName>
        <fullName evidence="2">(northern house mosquito) hypothetical protein</fullName>
    </submittedName>
</protein>
<feature type="compositionally biased region" description="Basic residues" evidence="1">
    <location>
        <begin position="69"/>
        <end position="85"/>
    </location>
</feature>
<reference evidence="2" key="1">
    <citation type="submission" date="2021-05" db="EMBL/GenBank/DDBJ databases">
        <authorList>
            <person name="Alioto T."/>
            <person name="Alioto T."/>
            <person name="Gomez Garrido J."/>
        </authorList>
    </citation>
    <scope>NUCLEOTIDE SEQUENCE</scope>
</reference>
<evidence type="ECO:0000313" key="2">
    <source>
        <dbReference type="EMBL" id="CAG6533647.1"/>
    </source>
</evidence>
<feature type="region of interest" description="Disordered" evidence="1">
    <location>
        <begin position="40"/>
        <end position="85"/>
    </location>
</feature>
<name>A0A8D8MM47_CULPI</name>
<evidence type="ECO:0000256" key="1">
    <source>
        <dbReference type="SAM" id="MobiDB-lite"/>
    </source>
</evidence>
<sequence>MDPSGRTEQRWARWRKRATSFSGLTCSLIRIRSTTTTCASGRSICAPSGTRSCKSRSRPGPASSTKPSGRTRRNGRHQRRSRRRYWKVVRTVPSRRNLLCSCAKCSPRDYATR</sequence>
<dbReference type="EMBL" id="HBUE01315756">
    <property type="protein sequence ID" value="CAG6585545.1"/>
    <property type="molecule type" value="Transcribed_RNA"/>
</dbReference>
<dbReference type="EMBL" id="HBUE01209358">
    <property type="protein sequence ID" value="CAG6533647.1"/>
    <property type="molecule type" value="Transcribed_RNA"/>
</dbReference>
<proteinExistence type="predicted"/>
<organism evidence="2">
    <name type="scientific">Culex pipiens</name>
    <name type="common">House mosquito</name>
    <dbReference type="NCBI Taxonomy" id="7175"/>
    <lineage>
        <taxon>Eukaryota</taxon>
        <taxon>Metazoa</taxon>
        <taxon>Ecdysozoa</taxon>
        <taxon>Arthropoda</taxon>
        <taxon>Hexapoda</taxon>
        <taxon>Insecta</taxon>
        <taxon>Pterygota</taxon>
        <taxon>Neoptera</taxon>
        <taxon>Endopterygota</taxon>
        <taxon>Diptera</taxon>
        <taxon>Nematocera</taxon>
        <taxon>Culicoidea</taxon>
        <taxon>Culicidae</taxon>
        <taxon>Culicinae</taxon>
        <taxon>Culicini</taxon>
        <taxon>Culex</taxon>
        <taxon>Culex</taxon>
    </lineage>
</organism>
<accession>A0A8D8MM47</accession>
<dbReference type="AlphaFoldDB" id="A0A8D8MM47"/>